<dbReference type="Pfam" id="PF01408">
    <property type="entry name" value="GFO_IDH_MocA"/>
    <property type="match status" value="1"/>
</dbReference>
<protein>
    <submittedName>
        <fullName evidence="3">Gfo/Idh/MocA family oxidoreductase</fullName>
    </submittedName>
</protein>
<dbReference type="InterPro" id="IPR055170">
    <property type="entry name" value="GFO_IDH_MocA-like_dom"/>
</dbReference>
<dbReference type="SUPFAM" id="SSF55347">
    <property type="entry name" value="Glyceraldehyde-3-phosphate dehydrogenase-like, C-terminal domain"/>
    <property type="match status" value="1"/>
</dbReference>
<feature type="domain" description="Gfo/Idh/MocA-like oxidoreductase N-terminal" evidence="1">
    <location>
        <begin position="4"/>
        <end position="134"/>
    </location>
</feature>
<dbReference type="InterPro" id="IPR000683">
    <property type="entry name" value="Gfo/Idh/MocA-like_OxRdtase_N"/>
</dbReference>
<dbReference type="PANTHER" id="PTHR43708">
    <property type="entry name" value="CONSERVED EXPRESSED OXIDOREDUCTASE (EUROFUNG)"/>
    <property type="match status" value="1"/>
</dbReference>
<reference evidence="3 4" key="1">
    <citation type="submission" date="2023-03" db="EMBL/GenBank/DDBJ databases">
        <title>Roseibium porphyridii sp. nov. and Roseibium rhodosorbium sp. nov. isolated from marine algae, Porphyridium cruentum and Rhodosorus marinus, respectively.</title>
        <authorList>
            <person name="Lee M.W."/>
            <person name="Choi B.J."/>
            <person name="Lee J.K."/>
            <person name="Choi D.G."/>
            <person name="Baek J.H."/>
            <person name="Bayburt H."/>
            <person name="Kim J.M."/>
            <person name="Han D.M."/>
            <person name="Kim K.H."/>
            <person name="Jeon C.O."/>
        </authorList>
    </citation>
    <scope>NUCLEOTIDE SEQUENCE [LARGE SCALE GENOMIC DNA]</scope>
    <source>
        <strain evidence="3 4">KMA01</strain>
    </source>
</reference>
<dbReference type="RefSeq" id="WP_152500209.1">
    <property type="nucleotide sequence ID" value="NZ_CP120863.1"/>
</dbReference>
<dbReference type="Proteomes" id="UP001209803">
    <property type="component" value="Chromosome"/>
</dbReference>
<sequence length="379" mass="41000">MTKLNWGMIGGGAGSQIGPTHRISAGLDGHFLLCAGAFDIDPDRGKAFAGSLGVSADRAYGDWREMLAAESARDDRLDLVTIATPNATHYEISRAFLEAGFNVLCEKPLTMTANEAREIVEITKESGKVCAVNYGYSGYPLVRQMRAMIANGDLGKIRLIKAEFAHGFHADAEEADNPRVRWRYDPAQAGTSAVFADAGIHAFHMACFVSGQTPTELSADFASLVGDRQLEDDAMINFHFNGGAVCRLWTSAVAVGRMHGLTLQVFGEKGGLSWQQQHPEQLHWTPLNGRTQILERGDSDLSEQAVRASRIPIGHAEGMPVAFANIYMDLADVLNAQRTGAKPDPMALDFPQAEDGYWSMRAIEAAASSAKANGAWTKL</sequence>
<dbReference type="SUPFAM" id="SSF51735">
    <property type="entry name" value="NAD(P)-binding Rossmann-fold domains"/>
    <property type="match status" value="1"/>
</dbReference>
<feature type="domain" description="GFO/IDH/MocA-like oxidoreductase" evidence="2">
    <location>
        <begin position="142"/>
        <end position="272"/>
    </location>
</feature>
<dbReference type="EMBL" id="CP120863">
    <property type="protein sequence ID" value="WFE91053.1"/>
    <property type="molecule type" value="Genomic_DNA"/>
</dbReference>
<name>A0ABY8FEN1_9HYPH</name>
<dbReference type="InterPro" id="IPR051317">
    <property type="entry name" value="Gfo/Idh/MocA_oxidoreduct"/>
</dbReference>
<keyword evidence="4" id="KW-1185">Reference proteome</keyword>
<organism evidence="3 4">
    <name type="scientific">Roseibium porphyridii</name>
    <dbReference type="NCBI Taxonomy" id="2866279"/>
    <lineage>
        <taxon>Bacteria</taxon>
        <taxon>Pseudomonadati</taxon>
        <taxon>Pseudomonadota</taxon>
        <taxon>Alphaproteobacteria</taxon>
        <taxon>Hyphomicrobiales</taxon>
        <taxon>Stappiaceae</taxon>
        <taxon>Roseibium</taxon>
    </lineage>
</organism>
<dbReference type="Gene3D" id="3.30.360.10">
    <property type="entry name" value="Dihydrodipicolinate Reductase, domain 2"/>
    <property type="match status" value="1"/>
</dbReference>
<evidence type="ECO:0000313" key="4">
    <source>
        <dbReference type="Proteomes" id="UP001209803"/>
    </source>
</evidence>
<dbReference type="Pfam" id="PF22725">
    <property type="entry name" value="GFO_IDH_MocA_C3"/>
    <property type="match status" value="1"/>
</dbReference>
<accession>A0ABY8FEN1</accession>
<gene>
    <name evidence="3" type="ORF">K1718_06790</name>
</gene>
<evidence type="ECO:0000259" key="2">
    <source>
        <dbReference type="Pfam" id="PF22725"/>
    </source>
</evidence>
<dbReference type="PANTHER" id="PTHR43708:SF3">
    <property type="entry name" value="OXIDOREDUCTASE"/>
    <property type="match status" value="1"/>
</dbReference>
<dbReference type="Gene3D" id="3.40.50.720">
    <property type="entry name" value="NAD(P)-binding Rossmann-like Domain"/>
    <property type="match status" value="1"/>
</dbReference>
<evidence type="ECO:0000313" key="3">
    <source>
        <dbReference type="EMBL" id="WFE91053.1"/>
    </source>
</evidence>
<evidence type="ECO:0000259" key="1">
    <source>
        <dbReference type="Pfam" id="PF01408"/>
    </source>
</evidence>
<proteinExistence type="predicted"/>
<dbReference type="InterPro" id="IPR036291">
    <property type="entry name" value="NAD(P)-bd_dom_sf"/>
</dbReference>